<dbReference type="AlphaFoldDB" id="A0A1C7II64"/>
<dbReference type="InterPro" id="IPR014729">
    <property type="entry name" value="Rossmann-like_a/b/a_fold"/>
</dbReference>
<evidence type="ECO:0000259" key="2">
    <source>
        <dbReference type="Pfam" id="PF01171"/>
    </source>
</evidence>
<evidence type="ECO:0000256" key="1">
    <source>
        <dbReference type="ARBA" id="ARBA00022679"/>
    </source>
</evidence>
<keyword evidence="1" id="KW-0808">Transferase</keyword>
<dbReference type="EMBL" id="CP015405">
    <property type="protein sequence ID" value="ANU78583.1"/>
    <property type="molecule type" value="Genomic_DNA"/>
</dbReference>
<proteinExistence type="predicted"/>
<dbReference type="GO" id="GO:0008033">
    <property type="term" value="P:tRNA processing"/>
    <property type="evidence" value="ECO:0007669"/>
    <property type="project" value="InterPro"/>
</dbReference>
<gene>
    <name evidence="3" type="ORF">A4V09_06810</name>
</gene>
<dbReference type="InterPro" id="IPR011063">
    <property type="entry name" value="TilS/TtcA_N"/>
</dbReference>
<feature type="domain" description="tRNA(Ile)-lysidine/2-thiocytidine synthase N-terminal" evidence="2">
    <location>
        <begin position="25"/>
        <end position="188"/>
    </location>
</feature>
<protein>
    <submittedName>
        <fullName evidence="3">tRNA 2-thiocytidine(32) synthetase TtcA</fullName>
    </submittedName>
</protein>
<accession>A0A1C7II64</accession>
<organism evidence="3 4">
    <name type="scientific">Blautia pseudococcoides</name>
    <dbReference type="NCBI Taxonomy" id="1796616"/>
    <lineage>
        <taxon>Bacteria</taxon>
        <taxon>Bacillati</taxon>
        <taxon>Bacillota</taxon>
        <taxon>Clostridia</taxon>
        <taxon>Lachnospirales</taxon>
        <taxon>Lachnospiraceae</taxon>
        <taxon>Blautia</taxon>
    </lineage>
</organism>
<dbReference type="STRING" id="1796616.A4V09_06810"/>
<dbReference type="RefSeq" id="WP_065544675.1">
    <property type="nucleotide sequence ID" value="NZ_CP015405.2"/>
</dbReference>
<dbReference type="SUPFAM" id="SSF52402">
    <property type="entry name" value="Adenine nucleotide alpha hydrolases-like"/>
    <property type="match status" value="1"/>
</dbReference>
<dbReference type="KEGG" id="byl:A4V09_06810"/>
<name>A0A1C7II64_9FIRM</name>
<evidence type="ECO:0000313" key="4">
    <source>
        <dbReference type="Proteomes" id="UP000092574"/>
    </source>
</evidence>
<dbReference type="InterPro" id="IPR035107">
    <property type="entry name" value="tRNA_thiolation_TtcA_Ctu1"/>
</dbReference>
<sequence length="242" mass="27506">MKLQKLLSLTRKAVDEFSLIEDGDKIAVGVSGGKDSLSMLYALHGLMRFYPHPFSIEVITVDLGHPGFHVEKIKELCDSLSLPFTVVKTDIAQIIFDERKESNPCSLCAKMRKGALNEEAKRLGCNKVAYAHHKDDVVETMLLSLIFEGRFHTFSPKTYLDRMDLTVIRPLLYVEEADVIGFKNKYDLPVEKSPCPVDGYTKRQYAKELLRDLTKEHPGTKERMFTAILNSSINGWDKRIPK</sequence>
<dbReference type="PANTHER" id="PTHR43686:SF1">
    <property type="entry name" value="AMINOTRAN_5 DOMAIN-CONTAINING PROTEIN"/>
    <property type="match status" value="1"/>
</dbReference>
<dbReference type="Gene3D" id="3.40.50.620">
    <property type="entry name" value="HUPs"/>
    <property type="match status" value="1"/>
</dbReference>
<dbReference type="OrthoDB" id="9801054at2"/>
<reference evidence="3" key="1">
    <citation type="submission" date="2017-04" db="EMBL/GenBank/DDBJ databases">
        <title>Complete Genome Sequences of Twelve Strains of a Stable Defined Moderately Diverse Mouse Microbiota 2 (sDMDMm2).</title>
        <authorList>
            <person name="Uchimura Y."/>
            <person name="Wyss M."/>
            <person name="Brugiroux S."/>
            <person name="Limenitakis J.P."/>
            <person name="Stecher B."/>
            <person name="McCoy K.D."/>
            <person name="Macpherson A.J."/>
        </authorList>
    </citation>
    <scope>NUCLEOTIDE SEQUENCE</scope>
    <source>
        <strain evidence="3">YL58</strain>
    </source>
</reference>
<dbReference type="PIRSF" id="PIRSF004976">
    <property type="entry name" value="ATPase_YdaO"/>
    <property type="match status" value="1"/>
</dbReference>
<dbReference type="CDD" id="cd24138">
    <property type="entry name" value="TtcA-like"/>
    <property type="match status" value="1"/>
</dbReference>
<dbReference type="Proteomes" id="UP000092574">
    <property type="component" value="Chromosome"/>
</dbReference>
<evidence type="ECO:0000313" key="3">
    <source>
        <dbReference type="EMBL" id="ANU78583.1"/>
    </source>
</evidence>
<keyword evidence="4" id="KW-1185">Reference proteome</keyword>
<dbReference type="Pfam" id="PF01171">
    <property type="entry name" value="ATP_bind_3"/>
    <property type="match status" value="1"/>
</dbReference>
<dbReference type="GO" id="GO:0016740">
    <property type="term" value="F:transferase activity"/>
    <property type="evidence" value="ECO:0007669"/>
    <property type="project" value="UniProtKB-KW"/>
</dbReference>
<dbReference type="PANTHER" id="PTHR43686">
    <property type="entry name" value="SULFURTRANSFERASE-RELATED"/>
    <property type="match status" value="1"/>
</dbReference>